<evidence type="ECO:0000313" key="1">
    <source>
        <dbReference type="EMBL" id="KKU89973.1"/>
    </source>
</evidence>
<dbReference type="Proteomes" id="UP000034403">
    <property type="component" value="Unassembled WGS sequence"/>
</dbReference>
<organism evidence="1 2">
    <name type="scientific">Candidatus Yanofskybacteria bacterium GW2011_GWA1_48_10</name>
    <dbReference type="NCBI Taxonomy" id="1619022"/>
    <lineage>
        <taxon>Bacteria</taxon>
        <taxon>Candidatus Yanofskyibacteriota</taxon>
    </lineage>
</organism>
<evidence type="ECO:0000313" key="2">
    <source>
        <dbReference type="Proteomes" id="UP000034403"/>
    </source>
</evidence>
<dbReference type="AlphaFoldDB" id="A0A0G1WI28"/>
<name>A0A0G1WI28_9BACT</name>
<proteinExistence type="predicted"/>
<dbReference type="EMBL" id="LCPC01000003">
    <property type="protein sequence ID" value="KKU89973.1"/>
    <property type="molecule type" value="Genomic_DNA"/>
</dbReference>
<sequence length="162" mass="18182">MAHKFFDPLRTHNPRRDPVPTFTARFRGIGGGYRRIWFFYDKRSGPSVLFPKTDLLGLLWRLDETINDFNEGGLPFPTGNSTTGRPRVRVAVLSKPTGDSGTLEISVPTWPGWLPLSANGSVFVRWHSSRSGMSANVPRKSRQLSLCRQAGLTARHSLFLTK</sequence>
<comment type="caution">
    <text evidence="1">The sequence shown here is derived from an EMBL/GenBank/DDBJ whole genome shotgun (WGS) entry which is preliminary data.</text>
</comment>
<gene>
    <name evidence="1" type="ORF">UY20_C0003G0012</name>
</gene>
<accession>A0A0G1WI28</accession>
<reference evidence="1 2" key="1">
    <citation type="journal article" date="2015" name="Nature">
        <title>rRNA introns, odd ribosomes, and small enigmatic genomes across a large radiation of phyla.</title>
        <authorList>
            <person name="Brown C.T."/>
            <person name="Hug L.A."/>
            <person name="Thomas B.C."/>
            <person name="Sharon I."/>
            <person name="Castelle C.J."/>
            <person name="Singh A."/>
            <person name="Wilkins M.J."/>
            <person name="Williams K.H."/>
            <person name="Banfield J.F."/>
        </authorList>
    </citation>
    <scope>NUCLEOTIDE SEQUENCE [LARGE SCALE GENOMIC DNA]</scope>
</reference>
<protein>
    <submittedName>
        <fullName evidence="1">Uncharacterized protein</fullName>
    </submittedName>
</protein>